<gene>
    <name evidence="1" type="ORF">FISHEDRAFT_74436</name>
</gene>
<evidence type="ECO:0000313" key="1">
    <source>
        <dbReference type="EMBL" id="KIY47632.1"/>
    </source>
</evidence>
<keyword evidence="2" id="KW-1185">Reference proteome</keyword>
<dbReference type="PANTHER" id="PTHR31902:SF14">
    <property type="entry name" value="ACTIN PATCHES DISTAL PROTEIN 1"/>
    <property type="match status" value="1"/>
</dbReference>
<dbReference type="InterPro" id="IPR036249">
    <property type="entry name" value="Thioredoxin-like_sf"/>
</dbReference>
<name>A0A0D7A9E6_9AGAR</name>
<dbReference type="OrthoDB" id="10253744at2759"/>
<protein>
    <recommendedName>
        <fullName evidence="3">Sucraseferredoxin-like protein</fullName>
    </recommendedName>
</protein>
<dbReference type="Gene3D" id="3.40.30.10">
    <property type="entry name" value="Glutaredoxin"/>
    <property type="match status" value="1"/>
</dbReference>
<reference evidence="1 2" key="1">
    <citation type="journal article" date="2015" name="Fungal Genet. Biol.">
        <title>Evolution of novel wood decay mechanisms in Agaricales revealed by the genome sequences of Fistulina hepatica and Cylindrobasidium torrendii.</title>
        <authorList>
            <person name="Floudas D."/>
            <person name="Held B.W."/>
            <person name="Riley R."/>
            <person name="Nagy L.G."/>
            <person name="Koehler G."/>
            <person name="Ransdell A.S."/>
            <person name="Younus H."/>
            <person name="Chow J."/>
            <person name="Chiniquy J."/>
            <person name="Lipzen A."/>
            <person name="Tritt A."/>
            <person name="Sun H."/>
            <person name="Haridas S."/>
            <person name="LaButti K."/>
            <person name="Ohm R.A."/>
            <person name="Kues U."/>
            <person name="Blanchette R.A."/>
            <person name="Grigoriev I.V."/>
            <person name="Minto R.E."/>
            <person name="Hibbett D.S."/>
        </authorList>
    </citation>
    <scope>NUCLEOTIDE SEQUENCE [LARGE SCALE GENOMIC DNA]</scope>
    <source>
        <strain evidence="1 2">ATCC 64428</strain>
    </source>
</reference>
<sequence length="233" mass="25041">MLAKRALSLFSSAAKPKLAGTVPLHQCYIFLHSHQPVHSLPARVSSDVQRALQLRAMRWGGIVNFVGATGASSTAASSQGANTHAATVFARSGRLDLASVSVGNLDSVEARILDHIDQSPQQAGDAVDMYVCTHGSRDCRCGDTGGVVCAALRAEIAARKLSPDTTYAANALVFPSGDWFGELTPAQVPLLLDEVLAARSRTLDHRDRLLLKDHWRGRLGMSKEEQVALYLEQ</sequence>
<dbReference type="PANTHER" id="PTHR31902">
    <property type="entry name" value="ACTIN PATCHES DISTAL PROTEIN 1"/>
    <property type="match status" value="1"/>
</dbReference>
<evidence type="ECO:0000313" key="2">
    <source>
        <dbReference type="Proteomes" id="UP000054144"/>
    </source>
</evidence>
<dbReference type="EMBL" id="KN881930">
    <property type="protein sequence ID" value="KIY47632.1"/>
    <property type="molecule type" value="Genomic_DNA"/>
</dbReference>
<organism evidence="1 2">
    <name type="scientific">Fistulina hepatica ATCC 64428</name>
    <dbReference type="NCBI Taxonomy" id="1128425"/>
    <lineage>
        <taxon>Eukaryota</taxon>
        <taxon>Fungi</taxon>
        <taxon>Dikarya</taxon>
        <taxon>Basidiomycota</taxon>
        <taxon>Agaricomycotina</taxon>
        <taxon>Agaricomycetes</taxon>
        <taxon>Agaricomycetidae</taxon>
        <taxon>Agaricales</taxon>
        <taxon>Fistulinaceae</taxon>
        <taxon>Fistulina</taxon>
    </lineage>
</organism>
<evidence type="ECO:0008006" key="3">
    <source>
        <dbReference type="Google" id="ProtNLM"/>
    </source>
</evidence>
<accession>A0A0D7A9E6</accession>
<dbReference type="Pfam" id="PF06999">
    <property type="entry name" value="Suc_Fer-like"/>
    <property type="match status" value="1"/>
</dbReference>
<dbReference type="Proteomes" id="UP000054144">
    <property type="component" value="Unassembled WGS sequence"/>
</dbReference>
<dbReference type="SUPFAM" id="SSF52833">
    <property type="entry name" value="Thioredoxin-like"/>
    <property type="match status" value="1"/>
</dbReference>
<proteinExistence type="predicted"/>
<dbReference type="AlphaFoldDB" id="A0A0D7A9E6"/>
<dbReference type="InterPro" id="IPR009737">
    <property type="entry name" value="Aim32/Apd1-like"/>
</dbReference>